<dbReference type="EMBL" id="BSXG01000128">
    <property type="protein sequence ID" value="GME46911.1"/>
    <property type="molecule type" value="Genomic_DNA"/>
</dbReference>
<sequence length="300" mass="30968">MPPKTALVAHGEIETTPTETYGTGPVLLRIGNGGAGATGLLRALSTTYLSTLPTPHSITWTRNHSRNTQLALHAAHIDLALTYEPGPAALAAAEGWSHTSGPVFHDHFVLAGPAADPAGIRSAPSAAAALARIADARALFHSRADGSATTARERALWAAAGRAPWEGAADADWYAQSERGPAEALRAAGAAGAYVVTDRSTLLRQVWTGGVGGGVGVFCEPRAAGDGLMNSCYALYAPGAGEEVRAFVEWVRGEGGQGVVRRYGVEEVGEALFAAVEEGWARRGLKGGRAVGGRWVVDGA</sequence>
<evidence type="ECO:0000313" key="1">
    <source>
        <dbReference type="EMBL" id="GME46911.1"/>
    </source>
</evidence>
<name>A0ACB5SLL0_9PEZI</name>
<dbReference type="Proteomes" id="UP001165186">
    <property type="component" value="Unassembled WGS sequence"/>
</dbReference>
<accession>A0ACB5SLL0</accession>
<proteinExistence type="predicted"/>
<evidence type="ECO:0000313" key="2">
    <source>
        <dbReference type="Proteomes" id="UP001165186"/>
    </source>
</evidence>
<comment type="caution">
    <text evidence="1">The sequence shown here is derived from an EMBL/GenBank/DDBJ whole genome shotgun (WGS) entry which is preliminary data.</text>
</comment>
<reference evidence="1" key="1">
    <citation type="submission" date="2024-09" db="EMBL/GenBank/DDBJ databases">
        <title>Draft Genome Sequences of Neofusicoccum parvum.</title>
        <authorList>
            <person name="Ashida A."/>
            <person name="Camagna M."/>
            <person name="Tanaka A."/>
            <person name="Takemoto D."/>
        </authorList>
    </citation>
    <scope>NUCLEOTIDE SEQUENCE</scope>
    <source>
        <strain evidence="1">PPO83</strain>
    </source>
</reference>
<gene>
    <name evidence="1" type="primary">g3377</name>
    <name evidence="1" type="ORF">NpPPO83_00003377</name>
</gene>
<keyword evidence="2" id="KW-1185">Reference proteome</keyword>
<protein>
    <submittedName>
        <fullName evidence="1">Uncharacterized protein</fullName>
    </submittedName>
</protein>
<organism evidence="1 2">
    <name type="scientific">Neofusicoccum parvum</name>
    <dbReference type="NCBI Taxonomy" id="310453"/>
    <lineage>
        <taxon>Eukaryota</taxon>
        <taxon>Fungi</taxon>
        <taxon>Dikarya</taxon>
        <taxon>Ascomycota</taxon>
        <taxon>Pezizomycotina</taxon>
        <taxon>Dothideomycetes</taxon>
        <taxon>Dothideomycetes incertae sedis</taxon>
        <taxon>Botryosphaeriales</taxon>
        <taxon>Botryosphaeriaceae</taxon>
        <taxon>Neofusicoccum</taxon>
    </lineage>
</organism>